<gene>
    <name evidence="2" type="ORF">CBW57_23380</name>
</gene>
<dbReference type="Proteomes" id="UP000196440">
    <property type="component" value="Unassembled WGS sequence"/>
</dbReference>
<dbReference type="AlphaFoldDB" id="A0A208ZGJ2"/>
<sequence>MNINYRCRASILSLGFLLQLISSVAIGQLPSTSDLSGQWRIRDGNPPASAAWRDTLDDSQWQQMNYNFMFSPD</sequence>
<keyword evidence="1" id="KW-0732">Signal</keyword>
<protein>
    <submittedName>
        <fullName evidence="2">Uncharacterized protein</fullName>
    </submittedName>
</protein>
<dbReference type="EMBL" id="NHOI01000051">
    <property type="protein sequence ID" value="OVZ79596.1"/>
    <property type="molecule type" value="Genomic_DNA"/>
</dbReference>
<comment type="caution">
    <text evidence="2">The sequence shown here is derived from an EMBL/GenBank/DDBJ whole genome shotgun (WGS) entry which is preliminary data.</text>
</comment>
<feature type="chain" id="PRO_5011671454" evidence="1">
    <location>
        <begin position="28"/>
        <end position="73"/>
    </location>
</feature>
<dbReference type="RefSeq" id="WP_050087775.1">
    <property type="nucleotide sequence ID" value="NZ_CBCPKE010000010.1"/>
</dbReference>
<evidence type="ECO:0000256" key="1">
    <source>
        <dbReference type="SAM" id="SignalP"/>
    </source>
</evidence>
<accession>A0A208ZGJ2</accession>
<proteinExistence type="predicted"/>
<feature type="signal peptide" evidence="1">
    <location>
        <begin position="1"/>
        <end position="27"/>
    </location>
</feature>
<evidence type="ECO:0000313" key="3">
    <source>
        <dbReference type="Proteomes" id="UP000196440"/>
    </source>
</evidence>
<reference evidence="2 3" key="1">
    <citation type="submission" date="2017-05" db="EMBL/GenBank/DDBJ databases">
        <title>Whole genome sequencing of Yersinia kristensenii.</title>
        <authorList>
            <person name="Campioni F."/>
        </authorList>
    </citation>
    <scope>NUCLEOTIDE SEQUENCE [LARGE SCALE GENOMIC DNA]</scope>
    <source>
        <strain evidence="2 3">CFSAN060536</strain>
    </source>
</reference>
<organism evidence="2 3">
    <name type="scientific">Yersinia intermedia</name>
    <dbReference type="NCBI Taxonomy" id="631"/>
    <lineage>
        <taxon>Bacteria</taxon>
        <taxon>Pseudomonadati</taxon>
        <taxon>Pseudomonadota</taxon>
        <taxon>Gammaproteobacteria</taxon>
        <taxon>Enterobacterales</taxon>
        <taxon>Yersiniaceae</taxon>
        <taxon>Yersinia</taxon>
    </lineage>
</organism>
<name>A0A208ZGJ2_YERIN</name>
<evidence type="ECO:0000313" key="2">
    <source>
        <dbReference type="EMBL" id="OVZ79596.1"/>
    </source>
</evidence>